<evidence type="ECO:0000313" key="1">
    <source>
        <dbReference type="EMBL" id="KDN23495.1"/>
    </source>
</evidence>
<evidence type="ECO:0000313" key="2">
    <source>
        <dbReference type="Proteomes" id="UP000027345"/>
    </source>
</evidence>
<accession>A0A066U8R5</accession>
<dbReference type="PANTHER" id="PTHR36221:SF1">
    <property type="entry name" value="DUF742 DOMAIN-CONTAINING PROTEIN"/>
    <property type="match status" value="1"/>
</dbReference>
<comment type="caution">
    <text evidence="1">The sequence shown here is derived from an EMBL/GenBank/DDBJ whole genome shotgun (WGS) entry which is preliminary data.</text>
</comment>
<dbReference type="RefSeq" id="WP_043776522.1">
    <property type="nucleotide sequence ID" value="NZ_JMQI01000008.1"/>
</dbReference>
<dbReference type="Pfam" id="PF05331">
    <property type="entry name" value="DUF742"/>
    <property type="match status" value="1"/>
</dbReference>
<reference evidence="1 2" key="1">
    <citation type="submission" date="2014-05" db="EMBL/GenBank/DDBJ databases">
        <title>Draft genome sequence of Amycolatopsis rifamycinica DSM 46095.</title>
        <authorList>
            <person name="Lal R."/>
            <person name="Saxena A."/>
            <person name="Kumari R."/>
            <person name="Mukherjee U."/>
            <person name="Singh P."/>
            <person name="Sangwan N."/>
            <person name="Mahato N.K."/>
        </authorList>
    </citation>
    <scope>NUCLEOTIDE SEQUENCE [LARGE SCALE GENOMIC DNA]</scope>
    <source>
        <strain evidence="1 2">DSM 46095</strain>
    </source>
</reference>
<dbReference type="PANTHER" id="PTHR36221">
    <property type="entry name" value="DUF742 DOMAIN-CONTAINING PROTEIN"/>
    <property type="match status" value="1"/>
</dbReference>
<keyword evidence="2" id="KW-1185">Reference proteome</keyword>
<dbReference type="AlphaFoldDB" id="A0A066U8R5"/>
<sequence length="125" mass="13449">MTEGRRREGGRHAASLARPYAWTAGRTRPTVDLAVEALVETTPEGRTAPFSPTNPLAVVTQFCLHQRSVAEVGAHLGVPLGVARVLIGDLLIAGQVSIRETLTADASWDERNDLLERVLSGLRAL</sequence>
<protein>
    <recommendedName>
        <fullName evidence="3">DUF742 domain-containing protein</fullName>
    </recommendedName>
</protein>
<proteinExistence type="predicted"/>
<dbReference type="eggNOG" id="COG1846">
    <property type="taxonomic scope" value="Bacteria"/>
</dbReference>
<gene>
    <name evidence="1" type="ORF">DV20_04155</name>
</gene>
<evidence type="ECO:0008006" key="3">
    <source>
        <dbReference type="Google" id="ProtNLM"/>
    </source>
</evidence>
<dbReference type="OrthoDB" id="4244884at2"/>
<dbReference type="InterPro" id="IPR007995">
    <property type="entry name" value="DUF742"/>
</dbReference>
<organism evidence="1 2">
    <name type="scientific">Amycolatopsis rifamycinica</name>
    <dbReference type="NCBI Taxonomy" id="287986"/>
    <lineage>
        <taxon>Bacteria</taxon>
        <taxon>Bacillati</taxon>
        <taxon>Actinomycetota</taxon>
        <taxon>Actinomycetes</taxon>
        <taxon>Pseudonocardiales</taxon>
        <taxon>Pseudonocardiaceae</taxon>
        <taxon>Amycolatopsis</taxon>
    </lineage>
</organism>
<dbReference type="STRING" id="287986.DV20_04155"/>
<name>A0A066U8R5_9PSEU</name>
<dbReference type="Proteomes" id="UP000027345">
    <property type="component" value="Unassembled WGS sequence"/>
</dbReference>
<dbReference type="EMBL" id="JMQI01000008">
    <property type="protein sequence ID" value="KDN23495.1"/>
    <property type="molecule type" value="Genomic_DNA"/>
</dbReference>